<keyword evidence="3" id="KW-1185">Reference proteome</keyword>
<keyword evidence="1" id="KW-0812">Transmembrane</keyword>
<dbReference type="HOGENOM" id="CLU_532899_0_0_10"/>
<accession>L0G480</accession>
<protein>
    <recommendedName>
        <fullName evidence="4">HEAT repeat protein</fullName>
    </recommendedName>
</protein>
<dbReference type="eggNOG" id="COG1413">
    <property type="taxonomic scope" value="Bacteria"/>
</dbReference>
<dbReference type="AlphaFoldDB" id="L0G480"/>
<organism evidence="2 3">
    <name type="scientific">Echinicola vietnamensis (strain DSM 17526 / LMG 23754 / KMM 6221)</name>
    <dbReference type="NCBI Taxonomy" id="926556"/>
    <lineage>
        <taxon>Bacteria</taxon>
        <taxon>Pseudomonadati</taxon>
        <taxon>Bacteroidota</taxon>
        <taxon>Cytophagia</taxon>
        <taxon>Cytophagales</taxon>
        <taxon>Cyclobacteriaceae</taxon>
        <taxon>Echinicola</taxon>
    </lineage>
</organism>
<reference evidence="3" key="1">
    <citation type="submission" date="2012-02" db="EMBL/GenBank/DDBJ databases">
        <title>The complete genome of Echinicola vietnamensis DSM 17526.</title>
        <authorList>
            <person name="Lucas S."/>
            <person name="Copeland A."/>
            <person name="Lapidus A."/>
            <person name="Glavina del Rio T."/>
            <person name="Dalin E."/>
            <person name="Tice H."/>
            <person name="Bruce D."/>
            <person name="Goodwin L."/>
            <person name="Pitluck S."/>
            <person name="Peters L."/>
            <person name="Ovchinnikova G."/>
            <person name="Teshima H."/>
            <person name="Kyrpides N."/>
            <person name="Mavromatis K."/>
            <person name="Ivanova N."/>
            <person name="Brettin T."/>
            <person name="Detter J.C."/>
            <person name="Han C."/>
            <person name="Larimer F."/>
            <person name="Land M."/>
            <person name="Hauser L."/>
            <person name="Markowitz V."/>
            <person name="Cheng J.-F."/>
            <person name="Hugenholtz P."/>
            <person name="Woyke T."/>
            <person name="Wu D."/>
            <person name="Brambilla E."/>
            <person name="Klenk H.-P."/>
            <person name="Eisen J.A."/>
        </authorList>
    </citation>
    <scope>NUCLEOTIDE SEQUENCE [LARGE SCALE GENOMIC DNA]</scope>
    <source>
        <strain evidence="3">DSM 17526 / LMG 23754 / KMM 6221</strain>
    </source>
</reference>
<dbReference type="Proteomes" id="UP000010796">
    <property type="component" value="Chromosome"/>
</dbReference>
<evidence type="ECO:0000256" key="1">
    <source>
        <dbReference type="SAM" id="Phobius"/>
    </source>
</evidence>
<feature type="transmembrane region" description="Helical" evidence="1">
    <location>
        <begin position="155"/>
        <end position="179"/>
    </location>
</feature>
<dbReference type="SUPFAM" id="SSF48371">
    <property type="entry name" value="ARM repeat"/>
    <property type="match status" value="1"/>
</dbReference>
<evidence type="ECO:0000313" key="2">
    <source>
        <dbReference type="EMBL" id="AGA79826.1"/>
    </source>
</evidence>
<dbReference type="STRING" id="926556.Echvi_3610"/>
<dbReference type="InterPro" id="IPR016024">
    <property type="entry name" value="ARM-type_fold"/>
</dbReference>
<sequence>MLKFKILSLCIMAFQAQIFQAVGHQSEDSLATITFLEKIGKVELMSFRVSYRADKGRAKVLSREFSNFNDAMAFEDSLHTGGVLPVQMHYYISDEEKDFKSVMSYIGIIQDNDLYIADESPNASDGSEQLFIAANQLGFKPFYRFRSRILTDIKFVILIGILTLFMITFLFLLFFIFYIKSRNARRERLTEQYIEICREPLSTFLFTYSLEEVKALSFDELAALFNTKDFKKSAFKNTLINEIINLNKNLKGDFKDKLRMIFTTLRLDDYSIKKLRSRNWEMQATGTVEVYEMNIDRAAPYLDKLLHSKNFVVRSNAVRAFLHLSPDKDLSFLSKQSYPLSRWQQMWLYRVIKNTPSKGKIDINSLLKADNESVRIFGIKLVRLLGRMDIIEELSEMFSHASNEEQYEILRTFKALAAHTRIELVHKSFQSDDLKLATLSAELMGVIGNEISVALIIEKLNVAHPFVLEKVMLKSLSYLDREMMNWAVRHFQRPQLESIKLHLNDGLLEHV</sequence>
<evidence type="ECO:0008006" key="4">
    <source>
        <dbReference type="Google" id="ProtNLM"/>
    </source>
</evidence>
<evidence type="ECO:0000313" key="3">
    <source>
        <dbReference type="Proteomes" id="UP000010796"/>
    </source>
</evidence>
<dbReference type="KEGG" id="evi:Echvi_3610"/>
<keyword evidence="1" id="KW-0472">Membrane</keyword>
<gene>
    <name evidence="2" type="ordered locus">Echvi_3610</name>
</gene>
<dbReference type="EMBL" id="CP003346">
    <property type="protein sequence ID" value="AGA79826.1"/>
    <property type="molecule type" value="Genomic_DNA"/>
</dbReference>
<keyword evidence="1" id="KW-1133">Transmembrane helix</keyword>
<name>L0G480_ECHVK</name>
<proteinExistence type="predicted"/>